<organism evidence="1 2">
    <name type="scientific">Mikania micrantha</name>
    <name type="common">bitter vine</name>
    <dbReference type="NCBI Taxonomy" id="192012"/>
    <lineage>
        <taxon>Eukaryota</taxon>
        <taxon>Viridiplantae</taxon>
        <taxon>Streptophyta</taxon>
        <taxon>Embryophyta</taxon>
        <taxon>Tracheophyta</taxon>
        <taxon>Spermatophyta</taxon>
        <taxon>Magnoliopsida</taxon>
        <taxon>eudicotyledons</taxon>
        <taxon>Gunneridae</taxon>
        <taxon>Pentapetalae</taxon>
        <taxon>asterids</taxon>
        <taxon>campanulids</taxon>
        <taxon>Asterales</taxon>
        <taxon>Asteraceae</taxon>
        <taxon>Asteroideae</taxon>
        <taxon>Heliantheae alliance</taxon>
        <taxon>Eupatorieae</taxon>
        <taxon>Mikania</taxon>
    </lineage>
</organism>
<reference evidence="1 2" key="1">
    <citation type="submission" date="2019-05" db="EMBL/GenBank/DDBJ databases">
        <title>Mikania micrantha, genome provides insights into the molecular mechanism of rapid growth.</title>
        <authorList>
            <person name="Liu B."/>
        </authorList>
    </citation>
    <scope>NUCLEOTIDE SEQUENCE [LARGE SCALE GENOMIC DNA]</scope>
    <source>
        <strain evidence="1">NLD-2019</strain>
        <tissue evidence="1">Leaf</tissue>
    </source>
</reference>
<comment type="caution">
    <text evidence="1">The sequence shown here is derived from an EMBL/GenBank/DDBJ whole genome shotgun (WGS) entry which is preliminary data.</text>
</comment>
<name>A0A5N6M2Q9_9ASTR</name>
<dbReference type="EMBL" id="SZYD01000017">
    <property type="protein sequence ID" value="KAD3067193.1"/>
    <property type="molecule type" value="Genomic_DNA"/>
</dbReference>
<dbReference type="Proteomes" id="UP000326396">
    <property type="component" value="Linkage Group LG7"/>
</dbReference>
<evidence type="ECO:0000313" key="1">
    <source>
        <dbReference type="EMBL" id="KAD3067193.1"/>
    </source>
</evidence>
<sequence>MMMVDKGPIHSTTVVLWLPIAPSALVRNNMNSNIKSAFMNPKSTHEHQNDQPPPVAIENVICSHHGHRRSPECLSGRTRKKQVAAAEEYCRHGRGLSGAVGRVAGRGRPVPFPFTCSFVLSIRNARSVHTMCVYGRSNQRSILKLGLEGVIVFYG</sequence>
<protein>
    <submittedName>
        <fullName evidence="1">Uncharacterized protein</fullName>
    </submittedName>
</protein>
<accession>A0A5N6M2Q9</accession>
<proteinExistence type="predicted"/>
<gene>
    <name evidence="1" type="ORF">E3N88_35073</name>
</gene>
<dbReference type="AlphaFoldDB" id="A0A5N6M2Q9"/>
<keyword evidence="2" id="KW-1185">Reference proteome</keyword>
<evidence type="ECO:0000313" key="2">
    <source>
        <dbReference type="Proteomes" id="UP000326396"/>
    </source>
</evidence>